<evidence type="ECO:0000256" key="11">
    <source>
        <dbReference type="RuleBase" id="RU000688"/>
    </source>
</evidence>
<evidence type="ECO:0000259" key="14">
    <source>
        <dbReference type="PROSITE" id="PS50262"/>
    </source>
</evidence>
<protein>
    <submittedName>
        <fullName evidence="15">Octopamine receptor</fullName>
    </submittedName>
</protein>
<dbReference type="SUPFAM" id="SSF81321">
    <property type="entry name" value="Family A G protein-coupled receptor-like"/>
    <property type="match status" value="1"/>
</dbReference>
<evidence type="ECO:0000256" key="1">
    <source>
        <dbReference type="ARBA" id="ARBA00004651"/>
    </source>
</evidence>
<dbReference type="PROSITE" id="PS00237">
    <property type="entry name" value="G_PROTEIN_RECEP_F1_1"/>
    <property type="match status" value="1"/>
</dbReference>
<dbReference type="OrthoDB" id="5955450at2759"/>
<dbReference type="SMART" id="SM01381">
    <property type="entry name" value="7TM_GPCR_Srsx"/>
    <property type="match status" value="1"/>
</dbReference>
<dbReference type="CDD" id="cd14967">
    <property type="entry name" value="7tmA_amine_R-like"/>
    <property type="match status" value="1"/>
</dbReference>
<accession>A0A226ECT0</accession>
<dbReference type="PANTHER" id="PTHR24248:SF174">
    <property type="entry name" value="TYRAMINE_OCTOPAMINE RECEPTOR"/>
    <property type="match status" value="1"/>
</dbReference>
<gene>
    <name evidence="15" type="ORF">Fcan01_09484</name>
</gene>
<evidence type="ECO:0000256" key="2">
    <source>
        <dbReference type="ARBA" id="ARBA00010663"/>
    </source>
</evidence>
<feature type="region of interest" description="Disordered" evidence="12">
    <location>
        <begin position="35"/>
        <end position="55"/>
    </location>
</feature>
<dbReference type="GO" id="GO:0005886">
    <property type="term" value="C:plasma membrane"/>
    <property type="evidence" value="ECO:0007669"/>
    <property type="project" value="UniProtKB-SubCell"/>
</dbReference>
<keyword evidence="4 11" id="KW-0812">Transmembrane</keyword>
<comment type="similarity">
    <text evidence="2 11">Belongs to the G-protein coupled receptor 1 family.</text>
</comment>
<sequence length="572" mass="63438">MSDQELEILGGDDPTTTQLPPTTLHEGITFMDSDFRTTLPSSSSQSTSESSTYSTSYETSPVISSLSDFFSTTLGGTNASESYTTTTATYTTTDYFLSPNDSTSSSTITYDSSSSQSTTFSSILFPNPSAFPSEIEPPDFCVPPTSWTTTEIVLTLIPTSFIMIFIILGNFLVIWAILTQKSLRTPSNIYILSLALTDILVGIFILPFNVYDMLNNGWELGNILCRTWLTADVTLCSSSILHISAIAVDRFRSINEGLSYAQTRTLQANAVVCGGLWFLALWIASPPVLGWNDWKDQYDTDVCALTRKFGYIVHSATGAFFIPAFVMIGVYVRIYFLLRQKFRERAEMKCLDHHSSHDLDQSSGDTGIATGNNSTEVVDDKSITTVGGDDKEKKSRLTNFFKRNNYRIKEENLKGSRRDVSSELSDSTSTPSSSMARSKSVPPQTSTSTSSSLRIAYDKKSTLQRFLSRVAAQEDRKHSEQITAIMKKKIKFSLNKERKAAKTLGILIGAFVICWTPFTMTYLLSGVLPKCYIGATFFQTVTWLGYVNSALNPVIYNMFSSEFKTAFKKIVC</sequence>
<name>A0A226ECT0_FOLCA</name>
<keyword evidence="3" id="KW-1003">Cell membrane</keyword>
<dbReference type="PRINTS" id="PR00237">
    <property type="entry name" value="GPCRRHODOPSN"/>
</dbReference>
<feature type="region of interest" description="Disordered" evidence="12">
    <location>
        <begin position="1"/>
        <end position="23"/>
    </location>
</feature>
<dbReference type="EMBL" id="LNIX01000004">
    <property type="protein sequence ID" value="OXA55392.1"/>
    <property type="molecule type" value="Genomic_DNA"/>
</dbReference>
<dbReference type="PRINTS" id="PR00664">
    <property type="entry name" value="OCTOPAMINER"/>
</dbReference>
<feature type="compositionally biased region" description="Low complexity" evidence="12">
    <location>
        <begin position="14"/>
        <end position="23"/>
    </location>
</feature>
<keyword evidence="5 13" id="KW-1133">Transmembrane helix</keyword>
<keyword evidence="10 11" id="KW-0807">Transducer</keyword>
<feature type="transmembrane region" description="Helical" evidence="13">
    <location>
        <begin position="189"/>
        <end position="208"/>
    </location>
</feature>
<feature type="transmembrane region" description="Helical" evidence="13">
    <location>
        <begin position="309"/>
        <end position="338"/>
    </location>
</feature>
<evidence type="ECO:0000313" key="15">
    <source>
        <dbReference type="EMBL" id="OXA55392.1"/>
    </source>
</evidence>
<keyword evidence="6 11" id="KW-0297">G-protein coupled receptor</keyword>
<proteinExistence type="inferred from homology"/>
<feature type="transmembrane region" description="Helical" evidence="13">
    <location>
        <begin position="537"/>
        <end position="559"/>
    </location>
</feature>
<keyword evidence="8 11" id="KW-0675">Receptor</keyword>
<dbReference type="PANTHER" id="PTHR24248">
    <property type="entry name" value="ADRENERGIC RECEPTOR-RELATED G-PROTEIN COUPLED RECEPTOR"/>
    <property type="match status" value="1"/>
</dbReference>
<evidence type="ECO:0000256" key="9">
    <source>
        <dbReference type="ARBA" id="ARBA00023180"/>
    </source>
</evidence>
<dbReference type="OMA" id="PVLGWND"/>
<evidence type="ECO:0000313" key="16">
    <source>
        <dbReference type="Proteomes" id="UP000198287"/>
    </source>
</evidence>
<dbReference type="Pfam" id="PF00001">
    <property type="entry name" value="7tm_1"/>
    <property type="match status" value="1"/>
</dbReference>
<reference evidence="15 16" key="1">
    <citation type="submission" date="2015-12" db="EMBL/GenBank/DDBJ databases">
        <title>The genome of Folsomia candida.</title>
        <authorList>
            <person name="Faddeeva A."/>
            <person name="Derks M.F."/>
            <person name="Anvar Y."/>
            <person name="Smit S."/>
            <person name="Van Straalen N."/>
            <person name="Roelofs D."/>
        </authorList>
    </citation>
    <scope>NUCLEOTIDE SEQUENCE [LARGE SCALE GENOMIC DNA]</scope>
    <source>
        <strain evidence="15 16">VU population</strain>
        <tissue evidence="15">Whole body</tissue>
    </source>
</reference>
<comment type="subcellular location">
    <subcellularLocation>
        <location evidence="1">Cell membrane</location>
        <topology evidence="1">Multi-pass membrane protein</topology>
    </subcellularLocation>
</comment>
<organism evidence="15 16">
    <name type="scientific">Folsomia candida</name>
    <name type="common">Springtail</name>
    <dbReference type="NCBI Taxonomy" id="158441"/>
    <lineage>
        <taxon>Eukaryota</taxon>
        <taxon>Metazoa</taxon>
        <taxon>Ecdysozoa</taxon>
        <taxon>Arthropoda</taxon>
        <taxon>Hexapoda</taxon>
        <taxon>Collembola</taxon>
        <taxon>Entomobryomorpha</taxon>
        <taxon>Isotomoidea</taxon>
        <taxon>Isotomidae</taxon>
        <taxon>Proisotominae</taxon>
        <taxon>Folsomia</taxon>
    </lineage>
</organism>
<evidence type="ECO:0000256" key="10">
    <source>
        <dbReference type="ARBA" id="ARBA00023224"/>
    </source>
</evidence>
<comment type="caution">
    <text evidence="15">The sequence shown here is derived from an EMBL/GenBank/DDBJ whole genome shotgun (WGS) entry which is preliminary data.</text>
</comment>
<dbReference type="InterPro" id="IPR017452">
    <property type="entry name" value="GPCR_Rhodpsn_7TM"/>
</dbReference>
<feature type="compositionally biased region" description="Low complexity" evidence="12">
    <location>
        <begin position="422"/>
        <end position="452"/>
    </location>
</feature>
<feature type="domain" description="G-protein coupled receptors family 1 profile" evidence="14">
    <location>
        <begin position="169"/>
        <end position="556"/>
    </location>
</feature>
<dbReference type="STRING" id="158441.A0A226ECT0"/>
<evidence type="ECO:0000256" key="12">
    <source>
        <dbReference type="SAM" id="MobiDB-lite"/>
    </source>
</evidence>
<feature type="region of interest" description="Disordered" evidence="12">
    <location>
        <begin position="412"/>
        <end position="453"/>
    </location>
</feature>
<feature type="transmembrane region" description="Helical" evidence="13">
    <location>
        <begin position="504"/>
        <end position="525"/>
    </location>
</feature>
<evidence type="ECO:0000256" key="3">
    <source>
        <dbReference type="ARBA" id="ARBA00022475"/>
    </source>
</evidence>
<dbReference type="PROSITE" id="PS50262">
    <property type="entry name" value="G_PROTEIN_RECEP_F1_2"/>
    <property type="match status" value="1"/>
</dbReference>
<keyword evidence="7 13" id="KW-0472">Membrane</keyword>
<dbReference type="Gene3D" id="1.20.1070.10">
    <property type="entry name" value="Rhodopsin 7-helix transmembrane proteins"/>
    <property type="match status" value="2"/>
</dbReference>
<feature type="transmembrane region" description="Helical" evidence="13">
    <location>
        <begin position="268"/>
        <end position="289"/>
    </location>
</feature>
<feature type="compositionally biased region" description="Basic and acidic residues" evidence="12">
    <location>
        <begin position="412"/>
        <end position="421"/>
    </location>
</feature>
<dbReference type="AlphaFoldDB" id="A0A226ECT0"/>
<feature type="compositionally biased region" description="Low complexity" evidence="12">
    <location>
        <begin position="41"/>
        <end position="55"/>
    </location>
</feature>
<evidence type="ECO:0000256" key="8">
    <source>
        <dbReference type="ARBA" id="ARBA00023170"/>
    </source>
</evidence>
<dbReference type="GO" id="GO:0004989">
    <property type="term" value="F:octopamine receptor activity"/>
    <property type="evidence" value="ECO:0007669"/>
    <property type="project" value="InterPro"/>
</dbReference>
<keyword evidence="16" id="KW-1185">Reference proteome</keyword>
<feature type="transmembrane region" description="Helical" evidence="13">
    <location>
        <begin position="152"/>
        <end position="177"/>
    </location>
</feature>
<evidence type="ECO:0000256" key="4">
    <source>
        <dbReference type="ARBA" id="ARBA00022692"/>
    </source>
</evidence>
<feature type="region of interest" description="Disordered" evidence="12">
    <location>
        <begin position="354"/>
        <end position="374"/>
    </location>
</feature>
<keyword evidence="9" id="KW-0325">Glycoprotein</keyword>
<evidence type="ECO:0000256" key="13">
    <source>
        <dbReference type="SAM" id="Phobius"/>
    </source>
</evidence>
<evidence type="ECO:0000256" key="7">
    <source>
        <dbReference type="ARBA" id="ARBA00023136"/>
    </source>
</evidence>
<dbReference type="InterPro" id="IPR000276">
    <property type="entry name" value="GPCR_Rhodpsn"/>
</dbReference>
<dbReference type="InterPro" id="IPR002002">
    <property type="entry name" value="Octopmn_rcpt"/>
</dbReference>
<dbReference type="Proteomes" id="UP000198287">
    <property type="component" value="Unassembled WGS sequence"/>
</dbReference>
<evidence type="ECO:0000256" key="6">
    <source>
        <dbReference type="ARBA" id="ARBA00023040"/>
    </source>
</evidence>
<feature type="transmembrane region" description="Helical" evidence="13">
    <location>
        <begin position="228"/>
        <end position="248"/>
    </location>
</feature>
<evidence type="ECO:0000256" key="5">
    <source>
        <dbReference type="ARBA" id="ARBA00022989"/>
    </source>
</evidence>